<dbReference type="InParanoid" id="A0A0C3KZI8"/>
<gene>
    <name evidence="2" type="ORF">M404DRAFT_17701</name>
</gene>
<organism evidence="2 3">
    <name type="scientific">Pisolithus tinctorius Marx 270</name>
    <dbReference type="NCBI Taxonomy" id="870435"/>
    <lineage>
        <taxon>Eukaryota</taxon>
        <taxon>Fungi</taxon>
        <taxon>Dikarya</taxon>
        <taxon>Basidiomycota</taxon>
        <taxon>Agaricomycotina</taxon>
        <taxon>Agaricomycetes</taxon>
        <taxon>Agaricomycetidae</taxon>
        <taxon>Boletales</taxon>
        <taxon>Sclerodermatineae</taxon>
        <taxon>Pisolithaceae</taxon>
        <taxon>Pisolithus</taxon>
    </lineage>
</organism>
<feature type="region of interest" description="Disordered" evidence="1">
    <location>
        <begin position="165"/>
        <end position="188"/>
    </location>
</feature>
<feature type="compositionally biased region" description="Low complexity" evidence="1">
    <location>
        <begin position="418"/>
        <end position="433"/>
    </location>
</feature>
<dbReference type="STRING" id="870435.A0A0C3KZI8"/>
<feature type="region of interest" description="Disordered" evidence="1">
    <location>
        <begin position="387"/>
        <end position="475"/>
    </location>
</feature>
<feature type="compositionally biased region" description="Basic and acidic residues" evidence="1">
    <location>
        <begin position="388"/>
        <end position="398"/>
    </location>
</feature>
<feature type="compositionally biased region" description="Polar residues" evidence="1">
    <location>
        <begin position="434"/>
        <end position="451"/>
    </location>
</feature>
<feature type="region of interest" description="Disordered" evidence="1">
    <location>
        <begin position="1"/>
        <end position="23"/>
    </location>
</feature>
<protein>
    <submittedName>
        <fullName evidence="2">Uncharacterized protein</fullName>
    </submittedName>
</protein>
<dbReference type="AlphaFoldDB" id="A0A0C3KZI8"/>
<accession>A0A0C3KZI8</accession>
<reference evidence="2 3" key="1">
    <citation type="submission" date="2014-04" db="EMBL/GenBank/DDBJ databases">
        <authorList>
            <consortium name="DOE Joint Genome Institute"/>
            <person name="Kuo A."/>
            <person name="Kohler A."/>
            <person name="Costa M.D."/>
            <person name="Nagy L.G."/>
            <person name="Floudas D."/>
            <person name="Copeland A."/>
            <person name="Barry K.W."/>
            <person name="Cichocki N."/>
            <person name="Veneault-Fourrey C."/>
            <person name="LaButti K."/>
            <person name="Lindquist E.A."/>
            <person name="Lipzen A."/>
            <person name="Lundell T."/>
            <person name="Morin E."/>
            <person name="Murat C."/>
            <person name="Sun H."/>
            <person name="Tunlid A."/>
            <person name="Henrissat B."/>
            <person name="Grigoriev I.V."/>
            <person name="Hibbett D.S."/>
            <person name="Martin F."/>
            <person name="Nordberg H.P."/>
            <person name="Cantor M.N."/>
            <person name="Hua S.X."/>
        </authorList>
    </citation>
    <scope>NUCLEOTIDE SEQUENCE [LARGE SCALE GENOMIC DNA]</scope>
    <source>
        <strain evidence="2 3">Marx 270</strain>
    </source>
</reference>
<evidence type="ECO:0000313" key="3">
    <source>
        <dbReference type="Proteomes" id="UP000054217"/>
    </source>
</evidence>
<reference evidence="3" key="2">
    <citation type="submission" date="2015-01" db="EMBL/GenBank/DDBJ databases">
        <title>Evolutionary Origins and Diversification of the Mycorrhizal Mutualists.</title>
        <authorList>
            <consortium name="DOE Joint Genome Institute"/>
            <consortium name="Mycorrhizal Genomics Consortium"/>
            <person name="Kohler A."/>
            <person name="Kuo A."/>
            <person name="Nagy L.G."/>
            <person name="Floudas D."/>
            <person name="Copeland A."/>
            <person name="Barry K.W."/>
            <person name="Cichocki N."/>
            <person name="Veneault-Fourrey C."/>
            <person name="LaButti K."/>
            <person name="Lindquist E.A."/>
            <person name="Lipzen A."/>
            <person name="Lundell T."/>
            <person name="Morin E."/>
            <person name="Murat C."/>
            <person name="Riley R."/>
            <person name="Ohm R."/>
            <person name="Sun H."/>
            <person name="Tunlid A."/>
            <person name="Henrissat B."/>
            <person name="Grigoriev I.V."/>
            <person name="Hibbett D.S."/>
            <person name="Martin F."/>
        </authorList>
    </citation>
    <scope>NUCLEOTIDE SEQUENCE [LARGE SCALE GENOMIC DNA]</scope>
    <source>
        <strain evidence="3">Marx 270</strain>
    </source>
</reference>
<evidence type="ECO:0000256" key="1">
    <source>
        <dbReference type="SAM" id="MobiDB-lite"/>
    </source>
</evidence>
<evidence type="ECO:0000313" key="2">
    <source>
        <dbReference type="EMBL" id="KIO14842.1"/>
    </source>
</evidence>
<dbReference type="Proteomes" id="UP000054217">
    <property type="component" value="Unassembled WGS sequence"/>
</dbReference>
<sequence length="608" mass="67215">MALQGEPVRDDNERSNPLSQLQMSLVDIPSVPPAILEQREAQSPQITDVDLLDTEIIASSSSPPRQRRRIAEDGRSVPADQEVIFVHDSEDDEIHFDHPIKLAYIARRERIFSPPPPPQASNIPPVPPIPRRFASMRQSHPLLPPAGLIIPNEQPLPFEAHMRQPHENGQRQDAPAAAPPSSHTPTMGFGGALLAGVRHVLNSRGHDTREPWRHRGIWESTPTIMRWDPLNAFAEDVYFENDADDTEDYPRTGEIRDSLERVFARRNHRRVAEPDYKSEYTHPNKPSPGFTYDFATTPAPSPVDSIIVLDDSHSPEPNNADGSRHADPALACAHCHDPLFLGASDVGDDRDQRRLWGLRCGHLLDGKCIKKLMKPVSEAGPELVDASIDVKGKRRMDPETPPMPSSSQENSGKIAVESTNSIRSRLRSRNSVSEPSLDSQHLSFHSDSSFQRPGVRGKARAGRRGKGKGKAKATGPTVSASYEWTCPVGGCGHIHVSVLVGGQWIMDEKKGAIAVFSPLAVKQQIFSGLCFSLIHHLARLQAVHPVFSDMPGGYPGRLLYPVRLLEYVDTIVSLVQVDVGRGDKRVREEHAQVAPTEHTCEDPVIRDA</sequence>
<proteinExistence type="predicted"/>
<keyword evidence="3" id="KW-1185">Reference proteome</keyword>
<dbReference type="EMBL" id="KN831944">
    <property type="protein sequence ID" value="KIO14842.1"/>
    <property type="molecule type" value="Genomic_DNA"/>
</dbReference>
<dbReference type="OrthoDB" id="2507647at2759"/>
<dbReference type="HOGENOM" id="CLU_016306_0_0_1"/>
<feature type="compositionally biased region" description="Basic residues" evidence="1">
    <location>
        <begin position="455"/>
        <end position="471"/>
    </location>
</feature>
<name>A0A0C3KZI8_PISTI</name>